<dbReference type="Proteomes" id="UP000588098">
    <property type="component" value="Unassembled WGS sequence"/>
</dbReference>
<name>A0A7W9V1X1_9ACTN</name>
<dbReference type="AlphaFoldDB" id="A0A7W9V1X1"/>
<evidence type="ECO:0000256" key="1">
    <source>
        <dbReference type="SAM" id="MobiDB-lite"/>
    </source>
</evidence>
<feature type="region of interest" description="Disordered" evidence="1">
    <location>
        <begin position="30"/>
        <end position="53"/>
    </location>
</feature>
<evidence type="ECO:0000256" key="2">
    <source>
        <dbReference type="SAM" id="SignalP"/>
    </source>
</evidence>
<dbReference type="Gene3D" id="2.40.10.10">
    <property type="entry name" value="Trypsin-like serine proteases"/>
    <property type="match status" value="2"/>
</dbReference>
<dbReference type="InterPro" id="IPR009003">
    <property type="entry name" value="Peptidase_S1_PA"/>
</dbReference>
<dbReference type="SUPFAM" id="SSF50494">
    <property type="entry name" value="Trypsin-like serine proteases"/>
    <property type="match status" value="1"/>
</dbReference>
<evidence type="ECO:0000313" key="4">
    <source>
        <dbReference type="Proteomes" id="UP000588098"/>
    </source>
</evidence>
<feature type="chain" id="PRO_5039070264" evidence="2">
    <location>
        <begin position="30"/>
        <end position="328"/>
    </location>
</feature>
<sequence length="328" mass="33839">MNRTVIGALSALALSSLVAGGLGVTSAAATDNGATDTSVTSTSASDRDAIHTGTTKLRPKVKAVTYEGTVALSNCSGSVVKLPTSTDQDPALVLTNGHCLEGGMPAAGTVIVDKPSSRSFTLLNATAGNAGTVRATKVAYGTMTDTDAALYEVNATYAQIKQRYNVNPLDLQAERPSSGASIKVVSGYWKRTYTCNINGFVPQLKEGSWTWKDSVRYTSPCNVIGGTSGSPVIDAASGKVVAVNNTINESGQRCTMNNPCEVAENGQVTVRRGIGYAQQTYQITRCVGAGNKVNLNLPGCTLPKPRAAHAGVTSPLVTAAAPGLPAVR</sequence>
<gene>
    <name evidence="3" type="ORF">FHS42_005307</name>
</gene>
<dbReference type="RefSeq" id="WP_184575815.1">
    <property type="nucleotide sequence ID" value="NZ_JACHJL010000015.1"/>
</dbReference>
<dbReference type="Pfam" id="PF13365">
    <property type="entry name" value="Trypsin_2"/>
    <property type="match status" value="1"/>
</dbReference>
<keyword evidence="4" id="KW-1185">Reference proteome</keyword>
<organism evidence="3 4">
    <name type="scientific">Streptomyces zagrosensis</name>
    <dbReference type="NCBI Taxonomy" id="1042984"/>
    <lineage>
        <taxon>Bacteria</taxon>
        <taxon>Bacillati</taxon>
        <taxon>Actinomycetota</taxon>
        <taxon>Actinomycetes</taxon>
        <taxon>Kitasatosporales</taxon>
        <taxon>Streptomycetaceae</taxon>
        <taxon>Streptomyces</taxon>
    </lineage>
</organism>
<comment type="caution">
    <text evidence="3">The sequence shown here is derived from an EMBL/GenBank/DDBJ whole genome shotgun (WGS) entry which is preliminary data.</text>
</comment>
<dbReference type="InterPro" id="IPR043504">
    <property type="entry name" value="Peptidase_S1_PA_chymotrypsin"/>
</dbReference>
<protein>
    <submittedName>
        <fullName evidence="3">V8-like Glu-specific endopeptidase</fullName>
    </submittedName>
</protein>
<evidence type="ECO:0000313" key="3">
    <source>
        <dbReference type="EMBL" id="MBB5938219.1"/>
    </source>
</evidence>
<proteinExistence type="predicted"/>
<reference evidence="3 4" key="1">
    <citation type="submission" date="2020-08" db="EMBL/GenBank/DDBJ databases">
        <title>Genomic Encyclopedia of Type Strains, Phase III (KMG-III): the genomes of soil and plant-associated and newly described type strains.</title>
        <authorList>
            <person name="Whitman W."/>
        </authorList>
    </citation>
    <scope>NUCLEOTIDE SEQUENCE [LARGE SCALE GENOMIC DNA]</scope>
    <source>
        <strain evidence="3 4">CECT 8305</strain>
    </source>
</reference>
<accession>A0A7W9V1X1</accession>
<feature type="compositionally biased region" description="Low complexity" evidence="1">
    <location>
        <begin position="34"/>
        <end position="44"/>
    </location>
</feature>
<feature type="signal peptide" evidence="2">
    <location>
        <begin position="1"/>
        <end position="29"/>
    </location>
</feature>
<keyword evidence="2" id="KW-0732">Signal</keyword>
<dbReference type="EMBL" id="JACHJL010000015">
    <property type="protein sequence ID" value="MBB5938219.1"/>
    <property type="molecule type" value="Genomic_DNA"/>
</dbReference>